<sequence length="84" mass="8128">MKLLVKAAAVAAGIGMATLFGGTAVAFAGSPTTTLTIQDGSSGADGAAIDSDGTQGSYKTAMDGSETGPIMVATPQDKAHATSH</sequence>
<dbReference type="RefSeq" id="WP_163806266.1">
    <property type="nucleotide sequence ID" value="NZ_AP022620.1"/>
</dbReference>
<protein>
    <submittedName>
        <fullName evidence="3">Uncharacterized protein</fullName>
    </submittedName>
</protein>
<accession>A0A6N4WFM3</accession>
<evidence type="ECO:0000313" key="4">
    <source>
        <dbReference type="Proteomes" id="UP000467249"/>
    </source>
</evidence>
<reference evidence="3 4" key="1">
    <citation type="journal article" date="2019" name="Emerg. Microbes Infect.">
        <title>Comprehensive subspecies identification of 175 nontuberculous mycobacteria species based on 7547 genomic profiles.</title>
        <authorList>
            <person name="Matsumoto Y."/>
            <person name="Kinjo T."/>
            <person name="Motooka D."/>
            <person name="Nabeya D."/>
            <person name="Jung N."/>
            <person name="Uechi K."/>
            <person name="Horii T."/>
            <person name="Iida T."/>
            <person name="Fujita J."/>
            <person name="Nakamura S."/>
        </authorList>
    </citation>
    <scope>NUCLEOTIDE SEQUENCE [LARGE SCALE GENOMIC DNA]</scope>
    <source>
        <strain evidence="3 4">JCM 30275</strain>
    </source>
</reference>
<feature type="chain" id="PRO_5026793385" evidence="2">
    <location>
        <begin position="29"/>
        <end position="84"/>
    </location>
</feature>
<dbReference type="KEGG" id="many:MANY_45700"/>
<gene>
    <name evidence="3" type="ORF">MANY_45700</name>
</gene>
<evidence type="ECO:0000256" key="1">
    <source>
        <dbReference type="SAM" id="MobiDB-lite"/>
    </source>
</evidence>
<proteinExistence type="predicted"/>
<evidence type="ECO:0000313" key="3">
    <source>
        <dbReference type="EMBL" id="BBZ79233.1"/>
    </source>
</evidence>
<name>A0A6N4WFM3_9MYCO</name>
<evidence type="ECO:0000256" key="2">
    <source>
        <dbReference type="SAM" id="SignalP"/>
    </source>
</evidence>
<keyword evidence="4" id="KW-1185">Reference proteome</keyword>
<dbReference type="AlphaFoldDB" id="A0A6N4WFM3"/>
<keyword evidence="2" id="KW-0732">Signal</keyword>
<feature type="region of interest" description="Disordered" evidence="1">
    <location>
        <begin position="38"/>
        <end position="84"/>
    </location>
</feature>
<dbReference type="EMBL" id="AP022620">
    <property type="protein sequence ID" value="BBZ79233.1"/>
    <property type="molecule type" value="Genomic_DNA"/>
</dbReference>
<dbReference type="Proteomes" id="UP000467249">
    <property type="component" value="Chromosome"/>
</dbReference>
<feature type="signal peptide" evidence="2">
    <location>
        <begin position="1"/>
        <end position="28"/>
    </location>
</feature>
<organism evidence="3 4">
    <name type="scientific">Mycolicibacterium anyangense</name>
    <dbReference type="NCBI Taxonomy" id="1431246"/>
    <lineage>
        <taxon>Bacteria</taxon>
        <taxon>Bacillati</taxon>
        <taxon>Actinomycetota</taxon>
        <taxon>Actinomycetes</taxon>
        <taxon>Mycobacteriales</taxon>
        <taxon>Mycobacteriaceae</taxon>
        <taxon>Mycolicibacterium</taxon>
    </lineage>
</organism>